<feature type="compositionally biased region" description="Polar residues" evidence="5">
    <location>
        <begin position="580"/>
        <end position="592"/>
    </location>
</feature>
<feature type="region of interest" description="Disordered" evidence="5">
    <location>
        <begin position="204"/>
        <end position="382"/>
    </location>
</feature>
<accession>A0A9Q1AT65</accession>
<feature type="compositionally biased region" description="Polar residues" evidence="5">
    <location>
        <begin position="478"/>
        <end position="499"/>
    </location>
</feature>
<gene>
    <name evidence="7" type="ORF">JRQ81_007563</name>
</gene>
<keyword evidence="8" id="KW-1185">Reference proteome</keyword>
<dbReference type="GO" id="GO:0008017">
    <property type="term" value="F:microtubule binding"/>
    <property type="evidence" value="ECO:0007669"/>
    <property type="project" value="TreeGrafter"/>
</dbReference>
<feature type="compositionally biased region" description="Low complexity" evidence="5">
    <location>
        <begin position="263"/>
        <end position="290"/>
    </location>
</feature>
<feature type="compositionally biased region" description="Low complexity" evidence="5">
    <location>
        <begin position="350"/>
        <end position="371"/>
    </location>
</feature>
<sequence>MRKRAGGGSCHFKWENGGKLGLVHGGGGGGGRGFTMEEEKITLQSECKMIEAKSKECVTNNVPLLTDEKFDFDLSLSPTSENEDEVFVGPMGHKEKCVATFVENQKQAEDKISPLSAEELIWSPLAGEKFVEIFKEAHLVALQLQSASKPKRKKTGTLEEQKSEAVDKFVQESKSKLKILEKGIVVDKTPKTIKRETYCVSEIPPGRLPLSLQKPSQRPVKGTDGCHSPQALLRASSPGRREKLSEASPVHLAQGKSDKSSKRTSTSQSPKPARLLSSSSRNNLNSMGSSEDLLSDRSSVTSDGGDVSFCNSSSVQEKRTLPTPSKVDVFKHKTRQLKPPSNVRMRRNTSSSSSSSVSSMNSSFSSSLSISPKRGKGNKRTSSKKCNLIHYNLVYCPVQTTVALKAAANPSQLSSSASKISAIRPTKGSLMPPSHANSSGKPQRTSSDTEGNPVSVPKQKTVSVGEASGPGSRKGGSDSAQKLLQKSSLANIRASSSPKLKTKTVPPLSKEVTPPIRRSEGGIALNPCSAAKSAVRSSSSNVRLSALPTPVGQRVSGIPMLTPKTLPRLMCSPNPVPLHQISSMSSKKTAAHSSKYAKESETRETSSSSSMEEDLSPPEVAPIALCFSPENSSGQMEEKPTETEKPDKESLLIDIGLDNTSVAIDKTPLVIQECETKPLIDLFNTPEVLKVLPLKAAVQLIDLSSPLIQLGPEENKENLDSPLLKF</sequence>
<protein>
    <recommendedName>
        <fullName evidence="6">G2 and S phase-expressed protein 1 N-terminal domain-containing protein</fullName>
    </recommendedName>
</protein>
<keyword evidence="3" id="KW-0597">Phosphoprotein</keyword>
<comment type="caution">
    <text evidence="7">The sequence shown here is derived from an EMBL/GenBank/DDBJ whole genome shotgun (WGS) entry which is preliminary data.</text>
</comment>
<evidence type="ECO:0000256" key="2">
    <source>
        <dbReference type="ARBA" id="ARBA00022490"/>
    </source>
</evidence>
<dbReference type="GO" id="GO:0005881">
    <property type="term" value="C:cytoplasmic microtubule"/>
    <property type="evidence" value="ECO:0007669"/>
    <property type="project" value="TreeGrafter"/>
</dbReference>
<dbReference type="InterPro" id="IPR032768">
    <property type="entry name" value="GTSE1_N"/>
</dbReference>
<dbReference type="Pfam" id="PF15259">
    <property type="entry name" value="GTSE1_N"/>
    <property type="match status" value="1"/>
</dbReference>
<evidence type="ECO:0000259" key="6">
    <source>
        <dbReference type="Pfam" id="PF15259"/>
    </source>
</evidence>
<dbReference type="EMBL" id="JAPFRF010000016">
    <property type="protein sequence ID" value="KAJ7309517.1"/>
    <property type="molecule type" value="Genomic_DNA"/>
</dbReference>
<proteinExistence type="predicted"/>
<evidence type="ECO:0000313" key="8">
    <source>
        <dbReference type="Proteomes" id="UP001142489"/>
    </source>
</evidence>
<evidence type="ECO:0000256" key="4">
    <source>
        <dbReference type="ARBA" id="ARBA00023212"/>
    </source>
</evidence>
<reference evidence="7" key="1">
    <citation type="journal article" date="2023" name="DNA Res.">
        <title>Chromosome-level genome assembly of Phrynocephalus forsythii using third-generation DNA sequencing and Hi-C analysis.</title>
        <authorList>
            <person name="Qi Y."/>
            <person name="Zhao W."/>
            <person name="Zhao Y."/>
            <person name="Niu C."/>
            <person name="Cao S."/>
            <person name="Zhang Y."/>
        </authorList>
    </citation>
    <scope>NUCLEOTIDE SEQUENCE</scope>
    <source>
        <tissue evidence="7">Muscle</tissue>
    </source>
</reference>
<dbReference type="InterPro" id="IPR026657">
    <property type="entry name" value="DDA3/GTSE-1"/>
</dbReference>
<dbReference type="PANTHER" id="PTHR21584">
    <property type="entry name" value="DIFFERENTIAL DISPLAY AND ACTIVATED BY P53 DDA3 /G2 S PHASE EXPRESSED 1"/>
    <property type="match status" value="1"/>
</dbReference>
<evidence type="ECO:0000256" key="5">
    <source>
        <dbReference type="SAM" id="MobiDB-lite"/>
    </source>
</evidence>
<feature type="region of interest" description="Disordered" evidence="5">
    <location>
        <begin position="425"/>
        <end position="523"/>
    </location>
</feature>
<dbReference type="PANTHER" id="PTHR21584:SF10">
    <property type="entry name" value="G2 AND S PHASE-EXPRESSED PROTEIN 1"/>
    <property type="match status" value="1"/>
</dbReference>
<dbReference type="Proteomes" id="UP001142489">
    <property type="component" value="Unassembled WGS sequence"/>
</dbReference>
<keyword evidence="2" id="KW-0963">Cytoplasm</keyword>
<comment type="subcellular location">
    <subcellularLocation>
        <location evidence="1">Cytoplasm</location>
        <location evidence="1">Cytoskeleton</location>
    </subcellularLocation>
</comment>
<feature type="region of interest" description="Disordered" evidence="5">
    <location>
        <begin position="573"/>
        <end position="617"/>
    </location>
</feature>
<evidence type="ECO:0000256" key="1">
    <source>
        <dbReference type="ARBA" id="ARBA00004245"/>
    </source>
</evidence>
<evidence type="ECO:0000313" key="7">
    <source>
        <dbReference type="EMBL" id="KAJ7309517.1"/>
    </source>
</evidence>
<feature type="domain" description="G2 and S phase-expressed protein 1 N-terminal" evidence="6">
    <location>
        <begin position="62"/>
        <end position="202"/>
    </location>
</feature>
<dbReference type="AlphaFoldDB" id="A0A9Q1AT65"/>
<organism evidence="7 8">
    <name type="scientific">Phrynocephalus forsythii</name>
    <dbReference type="NCBI Taxonomy" id="171643"/>
    <lineage>
        <taxon>Eukaryota</taxon>
        <taxon>Metazoa</taxon>
        <taxon>Chordata</taxon>
        <taxon>Craniata</taxon>
        <taxon>Vertebrata</taxon>
        <taxon>Euteleostomi</taxon>
        <taxon>Lepidosauria</taxon>
        <taxon>Squamata</taxon>
        <taxon>Bifurcata</taxon>
        <taxon>Unidentata</taxon>
        <taxon>Episquamata</taxon>
        <taxon>Toxicofera</taxon>
        <taxon>Iguania</taxon>
        <taxon>Acrodonta</taxon>
        <taxon>Agamidae</taxon>
        <taxon>Agaminae</taxon>
        <taxon>Phrynocephalus</taxon>
    </lineage>
</organism>
<keyword evidence="4" id="KW-0206">Cytoskeleton</keyword>
<dbReference type="OrthoDB" id="10072587at2759"/>
<feature type="compositionally biased region" description="Basic residues" evidence="5">
    <location>
        <begin position="373"/>
        <end position="382"/>
    </location>
</feature>
<feature type="compositionally biased region" description="Polar residues" evidence="5">
    <location>
        <begin position="435"/>
        <end position="462"/>
    </location>
</feature>
<name>A0A9Q1AT65_9SAUR</name>
<evidence type="ECO:0000256" key="3">
    <source>
        <dbReference type="ARBA" id="ARBA00022553"/>
    </source>
</evidence>